<feature type="compositionally biased region" description="Basic and acidic residues" evidence="4">
    <location>
        <begin position="140"/>
        <end position="158"/>
    </location>
</feature>
<dbReference type="PROSITE" id="PS01317">
    <property type="entry name" value="SSRP"/>
    <property type="match status" value="1"/>
</dbReference>
<dbReference type="GO" id="GO:0003723">
    <property type="term" value="F:RNA binding"/>
    <property type="evidence" value="ECO:0007669"/>
    <property type="project" value="UniProtKB-UniRule"/>
</dbReference>
<dbReference type="InterPro" id="IPR023620">
    <property type="entry name" value="SmpB"/>
</dbReference>
<dbReference type="EMBL" id="CACVAT010000555">
    <property type="protein sequence ID" value="CAA6829930.1"/>
    <property type="molecule type" value="Genomic_DNA"/>
</dbReference>
<dbReference type="NCBIfam" id="NF003843">
    <property type="entry name" value="PRK05422.1"/>
    <property type="match status" value="1"/>
</dbReference>
<evidence type="ECO:0000256" key="4">
    <source>
        <dbReference type="SAM" id="MobiDB-lite"/>
    </source>
</evidence>
<comment type="function">
    <text evidence="3">Required for rescue of stalled ribosomes mediated by trans-translation. Binds to transfer-messenger RNA (tmRNA), required for stable association of tmRNA with ribosomes. tmRNA and SmpB together mimic tRNA shape, replacing the anticodon stem-loop with SmpB. tmRNA is encoded by the ssrA gene; the 2 termini fold to resemble tRNA(Ala) and it encodes a 'tag peptide', a short internal open reading frame. During trans-translation Ala-aminoacylated tmRNA acts like a tRNA, entering the A-site of stalled ribosomes, displacing the stalled mRNA. The ribosome then switches to translate the ORF on the tmRNA; the nascent peptide is terminated with the 'tag peptide' encoded by the tmRNA and targeted for degradation. The ribosome is freed to recommence translation, which seems to be the essential function of trans-translation.</text>
</comment>
<dbReference type="InterPro" id="IPR000037">
    <property type="entry name" value="SsrA-bd_prot"/>
</dbReference>
<keyword evidence="2 3" id="KW-0694">RNA-binding</keyword>
<dbReference type="NCBIfam" id="TIGR00086">
    <property type="entry name" value="smpB"/>
    <property type="match status" value="1"/>
</dbReference>
<dbReference type="CDD" id="cd09294">
    <property type="entry name" value="SmpB"/>
    <property type="match status" value="1"/>
</dbReference>
<organism evidence="5">
    <name type="scientific">uncultured Thiotrichaceae bacterium</name>
    <dbReference type="NCBI Taxonomy" id="298394"/>
    <lineage>
        <taxon>Bacteria</taxon>
        <taxon>Pseudomonadati</taxon>
        <taxon>Pseudomonadota</taxon>
        <taxon>Gammaproteobacteria</taxon>
        <taxon>Thiotrichales</taxon>
        <taxon>Thiotrichaceae</taxon>
        <taxon>environmental samples</taxon>
    </lineage>
</organism>
<accession>A0A6S6ULJ4</accession>
<feature type="region of interest" description="Disordered" evidence="4">
    <location>
        <begin position="130"/>
        <end position="158"/>
    </location>
</feature>
<sequence>MAKQKKKSSHGGKTIALNKLARHEYFIDDTFEAGLVLMGWEVKSIRDGRVQLRDSFVMFKNGEAWLFNAVITPLLSASTHVVAEATRPRKLLLHLHQLIRIQASMDRKGYAVVPTAMYWSKNRVKLEIGMGKGKQKHDKRSTEKERDWNREKSRMMKK</sequence>
<dbReference type="GO" id="GO:0070929">
    <property type="term" value="P:trans-translation"/>
    <property type="evidence" value="ECO:0007669"/>
    <property type="project" value="UniProtKB-UniRule"/>
</dbReference>
<dbReference type="GO" id="GO:0070930">
    <property type="term" value="P:trans-translation-dependent protein tagging"/>
    <property type="evidence" value="ECO:0007669"/>
    <property type="project" value="TreeGrafter"/>
</dbReference>
<keyword evidence="1 3" id="KW-0963">Cytoplasm</keyword>
<proteinExistence type="inferred from homology"/>
<dbReference type="GO" id="GO:0005829">
    <property type="term" value="C:cytosol"/>
    <property type="evidence" value="ECO:0007669"/>
    <property type="project" value="TreeGrafter"/>
</dbReference>
<dbReference type="HAMAP" id="MF_00023">
    <property type="entry name" value="SmpB"/>
    <property type="match status" value="1"/>
</dbReference>
<name>A0A6S6ULJ4_9GAMM</name>
<dbReference type="AlphaFoldDB" id="A0A6S6ULJ4"/>
<protein>
    <recommendedName>
        <fullName evidence="3">SsrA-binding protein</fullName>
    </recommendedName>
    <alternativeName>
        <fullName evidence="3">Small protein B</fullName>
    </alternativeName>
</protein>
<reference evidence="5" key="1">
    <citation type="submission" date="2020-01" db="EMBL/GenBank/DDBJ databases">
        <authorList>
            <person name="Meier V. D."/>
            <person name="Meier V D."/>
        </authorList>
    </citation>
    <scope>NUCLEOTIDE SEQUENCE</scope>
    <source>
        <strain evidence="5">HLG_WM_MAG_09</strain>
    </source>
</reference>
<dbReference type="Gene3D" id="2.40.280.10">
    <property type="match status" value="1"/>
</dbReference>
<evidence type="ECO:0000313" key="5">
    <source>
        <dbReference type="EMBL" id="CAA6829930.1"/>
    </source>
</evidence>
<dbReference type="PANTHER" id="PTHR30308:SF2">
    <property type="entry name" value="SSRA-BINDING PROTEIN"/>
    <property type="match status" value="1"/>
</dbReference>
<comment type="similarity">
    <text evidence="3">Belongs to the SmpB family.</text>
</comment>
<dbReference type="PANTHER" id="PTHR30308">
    <property type="entry name" value="TMRNA-BINDING COMPONENT OF TRANS-TRANSLATION TAGGING COMPLEX"/>
    <property type="match status" value="1"/>
</dbReference>
<comment type="subcellular location">
    <subcellularLocation>
        <location evidence="3">Cytoplasm</location>
    </subcellularLocation>
    <text evidence="3">The tmRNA-SmpB complex associates with stalled 70S ribosomes.</text>
</comment>
<evidence type="ECO:0000256" key="3">
    <source>
        <dbReference type="HAMAP-Rule" id="MF_00023"/>
    </source>
</evidence>
<dbReference type="SUPFAM" id="SSF74982">
    <property type="entry name" value="Small protein B (SmpB)"/>
    <property type="match status" value="1"/>
</dbReference>
<gene>
    <name evidence="3" type="primary">smpB</name>
    <name evidence="5" type="ORF">HELGO_WM7729</name>
</gene>
<evidence type="ECO:0000256" key="1">
    <source>
        <dbReference type="ARBA" id="ARBA00022490"/>
    </source>
</evidence>
<evidence type="ECO:0000256" key="2">
    <source>
        <dbReference type="ARBA" id="ARBA00022884"/>
    </source>
</evidence>
<dbReference type="Pfam" id="PF01668">
    <property type="entry name" value="SmpB"/>
    <property type="match status" value="1"/>
</dbReference>
<dbReference type="InterPro" id="IPR020081">
    <property type="entry name" value="SsrA-bd_prot_CS"/>
</dbReference>